<dbReference type="KEGG" id="pspu:NA29_01905"/>
<dbReference type="AlphaFoldDB" id="A0A239SVE5"/>
<feature type="signal peptide" evidence="1">
    <location>
        <begin position="1"/>
        <end position="28"/>
    </location>
</feature>
<evidence type="ECO:0000313" key="2">
    <source>
        <dbReference type="EMBL" id="SNU89417.1"/>
    </source>
</evidence>
<dbReference type="Proteomes" id="UP000215126">
    <property type="component" value="Chromosome 1"/>
</dbReference>
<gene>
    <name evidence="2" type="ORF">SAMEA4530655_04618</name>
</gene>
<evidence type="ECO:0000256" key="1">
    <source>
        <dbReference type="SAM" id="SignalP"/>
    </source>
</evidence>
<dbReference type="RefSeq" id="WP_039393488.1">
    <property type="nucleotide sequence ID" value="NZ_CABPRX010000006.1"/>
</dbReference>
<reference evidence="2 3" key="1">
    <citation type="submission" date="2017-06" db="EMBL/GenBank/DDBJ databases">
        <authorList>
            <consortium name="Pathogen Informatics"/>
        </authorList>
    </citation>
    <scope>NUCLEOTIDE SEQUENCE [LARGE SCALE GENOMIC DNA]</scope>
    <source>
        <strain evidence="2 3">NCTC13161</strain>
    </source>
</reference>
<sequence>MKADGFLFRLAVAISMAFSMTFAGQALAQTTDKTVTFAGAAYGGDAASIDKRFPYSRAYEASLKATGDSPYKRLLAAVNQNPAQHFKLTTGPIDQLKGRDQALVVSLVVNTETVSVERFGAIRKLFVLLRGQVLFFDFKSMTVLRSYPVSFGYVDNLDHEPTRAEVLDRVRMVYDGANGKPGLYARFASSVAEAQLPDQAPRYLQVTHVDVTPEAAAFLPDYLKATPAAAQTWVADMVSEAISTRVGVPVVPYSKGYAIGNVMSMQIMDGTIYNLKLPQPDYEIDVSLKNFKKIKYSENAVGTAYIYGSYADIAIREPLTGATYLNTSLKNGEVKPVPASQTWVDDFPAYYDSVNGLFVKLAESVAGKDTSWVKSAASASDISSQIDKTMGLMKLCK</sequence>
<protein>
    <submittedName>
        <fullName evidence="2">Uncharacterized protein</fullName>
    </submittedName>
</protein>
<name>A0A239SVE5_9BURK</name>
<dbReference type="EMBL" id="LT906435">
    <property type="protein sequence ID" value="SNU89417.1"/>
    <property type="molecule type" value="Genomic_DNA"/>
</dbReference>
<evidence type="ECO:0000313" key="3">
    <source>
        <dbReference type="Proteomes" id="UP000215126"/>
    </source>
</evidence>
<keyword evidence="3" id="KW-1185">Reference proteome</keyword>
<keyword evidence="1" id="KW-0732">Signal</keyword>
<feature type="chain" id="PRO_5011590778" evidence="1">
    <location>
        <begin position="29"/>
        <end position="397"/>
    </location>
</feature>
<dbReference type="STRING" id="93222.NA29_01905"/>
<accession>A0A239SVE5</accession>
<proteinExistence type="predicted"/>
<organism evidence="2 3">
    <name type="scientific">Pandoraea sputorum</name>
    <dbReference type="NCBI Taxonomy" id="93222"/>
    <lineage>
        <taxon>Bacteria</taxon>
        <taxon>Pseudomonadati</taxon>
        <taxon>Pseudomonadota</taxon>
        <taxon>Betaproteobacteria</taxon>
        <taxon>Burkholderiales</taxon>
        <taxon>Burkholderiaceae</taxon>
        <taxon>Pandoraea</taxon>
    </lineage>
</organism>
<dbReference type="GeneID" id="88097191"/>